<accession>A0ABV1W566</accession>
<dbReference type="PANTHER" id="PTHR20992">
    <property type="entry name" value="AT15442P-RELATED"/>
    <property type="match status" value="1"/>
</dbReference>
<sequence length="326" mass="33909">MLHLRLITPAERTDEVVRLIERTVGTTHLVLLRGAARDPAGDVVMCDVAREAGDELLTGLRELGIDHTGSIAVESIDLSLSERAEKAEEEAPGEGADAVLWEHLADATHEESTLSVTYLAFITVATMIAACGVVLDNAILIVGAMAVGPEFGPLAGVSTALVRRAGRPALRSLTALLVGFALAMAVTVGFSVLMDAVGLFSETKLEAPRPNTSFVYAPDAFSFVVAVLAGAAGTLSLTSAKSGALVGVAISVTTIPAAANAAVALAYGDTRQTWGSTEQLLLNLLGIVVAGTLTLLAQKWFWAGQRERARRTAELGQGLPGGSSRR</sequence>
<keyword evidence="1" id="KW-1133">Transmembrane helix</keyword>
<keyword evidence="1" id="KW-0812">Transmembrane</keyword>
<dbReference type="RefSeq" id="WP_086727881.1">
    <property type="nucleotide sequence ID" value="NZ_MUBM01000206.1"/>
</dbReference>
<protein>
    <submittedName>
        <fullName evidence="2">DUF389 domain-containing protein</fullName>
    </submittedName>
</protein>
<dbReference type="NCBIfam" id="TIGR00271">
    <property type="entry name" value="uncharacterized hydrophobic domain"/>
    <property type="match status" value="1"/>
</dbReference>
<feature type="transmembrane region" description="Helical" evidence="1">
    <location>
        <begin position="244"/>
        <end position="268"/>
    </location>
</feature>
<proteinExistence type="predicted"/>
<name>A0ABV1W566_9ACTN</name>
<keyword evidence="1" id="KW-0472">Membrane</keyword>
<dbReference type="EMBL" id="JBEPCU010000354">
    <property type="protein sequence ID" value="MER6979335.1"/>
    <property type="molecule type" value="Genomic_DNA"/>
</dbReference>
<feature type="transmembrane region" description="Helical" evidence="1">
    <location>
        <begin position="116"/>
        <end position="135"/>
    </location>
</feature>
<evidence type="ECO:0000313" key="2">
    <source>
        <dbReference type="EMBL" id="MER6979335.1"/>
    </source>
</evidence>
<dbReference type="Pfam" id="PF04087">
    <property type="entry name" value="DUF389"/>
    <property type="match status" value="1"/>
</dbReference>
<gene>
    <name evidence="2" type="ORF">ABT317_20675</name>
</gene>
<comment type="caution">
    <text evidence="2">The sequence shown here is derived from an EMBL/GenBank/DDBJ whole genome shotgun (WGS) entry which is preliminary data.</text>
</comment>
<feature type="transmembrane region" description="Helical" evidence="1">
    <location>
        <begin position="280"/>
        <end position="302"/>
    </location>
</feature>
<dbReference type="PANTHER" id="PTHR20992:SF9">
    <property type="entry name" value="AT15442P-RELATED"/>
    <property type="match status" value="1"/>
</dbReference>
<feature type="transmembrane region" description="Helical" evidence="1">
    <location>
        <begin position="214"/>
        <end position="237"/>
    </location>
</feature>
<feature type="transmembrane region" description="Helical" evidence="1">
    <location>
        <begin position="174"/>
        <end position="194"/>
    </location>
</feature>
<organism evidence="2 3">
    <name type="scientific">Streptomyces carpinensis</name>
    <dbReference type="NCBI Taxonomy" id="66369"/>
    <lineage>
        <taxon>Bacteria</taxon>
        <taxon>Bacillati</taxon>
        <taxon>Actinomycetota</taxon>
        <taxon>Actinomycetes</taxon>
        <taxon>Kitasatosporales</taxon>
        <taxon>Streptomycetaceae</taxon>
        <taxon>Streptomyces</taxon>
    </lineage>
</organism>
<keyword evidence="3" id="KW-1185">Reference proteome</keyword>
<reference evidence="2 3" key="1">
    <citation type="submission" date="2024-06" db="EMBL/GenBank/DDBJ databases">
        <title>The Natural Products Discovery Center: Release of the First 8490 Sequenced Strains for Exploring Actinobacteria Biosynthetic Diversity.</title>
        <authorList>
            <person name="Kalkreuter E."/>
            <person name="Kautsar S.A."/>
            <person name="Yang D."/>
            <person name="Bader C.D."/>
            <person name="Teijaro C.N."/>
            <person name="Fluegel L."/>
            <person name="Davis C.M."/>
            <person name="Simpson J.R."/>
            <person name="Lauterbach L."/>
            <person name="Steele A.D."/>
            <person name="Gui C."/>
            <person name="Meng S."/>
            <person name="Li G."/>
            <person name="Viehrig K."/>
            <person name="Ye F."/>
            <person name="Su P."/>
            <person name="Kiefer A.F."/>
            <person name="Nichols A."/>
            <person name="Cepeda A.J."/>
            <person name="Yan W."/>
            <person name="Fan B."/>
            <person name="Jiang Y."/>
            <person name="Adhikari A."/>
            <person name="Zheng C.-J."/>
            <person name="Schuster L."/>
            <person name="Cowan T.M."/>
            <person name="Smanski M.J."/>
            <person name="Chevrette M.G."/>
            <person name="De Carvalho L.P.S."/>
            <person name="Shen B."/>
        </authorList>
    </citation>
    <scope>NUCLEOTIDE SEQUENCE [LARGE SCALE GENOMIC DNA]</scope>
    <source>
        <strain evidence="2 3">NPDC000634</strain>
    </source>
</reference>
<evidence type="ECO:0000256" key="1">
    <source>
        <dbReference type="SAM" id="Phobius"/>
    </source>
</evidence>
<evidence type="ECO:0000313" key="3">
    <source>
        <dbReference type="Proteomes" id="UP001458415"/>
    </source>
</evidence>
<dbReference type="Proteomes" id="UP001458415">
    <property type="component" value="Unassembled WGS sequence"/>
</dbReference>
<dbReference type="InterPro" id="IPR005240">
    <property type="entry name" value="DUF389"/>
</dbReference>